<dbReference type="AlphaFoldDB" id="A0A9P6EWH2"/>
<dbReference type="SUPFAM" id="SSF52047">
    <property type="entry name" value="RNI-like"/>
    <property type="match status" value="1"/>
</dbReference>
<gene>
    <name evidence="2" type="ORF">EC957_011159</name>
</gene>
<dbReference type="InterPro" id="IPR032675">
    <property type="entry name" value="LRR_dom_sf"/>
</dbReference>
<dbReference type="Gene3D" id="1.20.1280.50">
    <property type="match status" value="1"/>
</dbReference>
<dbReference type="Proteomes" id="UP000723463">
    <property type="component" value="Unassembled WGS sequence"/>
</dbReference>
<comment type="caution">
    <text evidence="2">The sequence shown here is derived from an EMBL/GenBank/DDBJ whole genome shotgun (WGS) entry which is preliminary data.</text>
</comment>
<evidence type="ECO:0000313" key="3">
    <source>
        <dbReference type="Proteomes" id="UP000723463"/>
    </source>
</evidence>
<proteinExistence type="predicted"/>
<feature type="region of interest" description="Disordered" evidence="1">
    <location>
        <begin position="401"/>
        <end position="420"/>
    </location>
</feature>
<evidence type="ECO:0000256" key="1">
    <source>
        <dbReference type="SAM" id="MobiDB-lite"/>
    </source>
</evidence>
<feature type="compositionally biased region" description="Basic and acidic residues" evidence="1">
    <location>
        <begin position="401"/>
        <end position="414"/>
    </location>
</feature>
<feature type="region of interest" description="Disordered" evidence="1">
    <location>
        <begin position="559"/>
        <end position="590"/>
    </location>
</feature>
<protein>
    <recommendedName>
        <fullName evidence="4">F-box domain-containing protein</fullName>
    </recommendedName>
</protein>
<sequence length="650" mass="75789">MLRLLNRRQQPTSASTTTTTITTNRTVLSPLDIPEILELIFSHLNDHTIRRSVVRVCRKWSLVNQHRLLRDEPKMHFDESVISALERLEVDYQRRLEKQRMRDSNTVKSDKKHLSTRTGTRTAATALYGFSPLREMVLFAAYCKVTNLNRFPFPSSLTRLTIQTRHSSYAQCDIGRILKMCPLLEDLCVESHEFGEQWTMLTVTATKPEHQDQSFPNLRSLVLVRVVFAQDDLESLLTLTPNLKELKLMGMAWHDSRNIKLRYIWTQLFGVLKANNITLDQAHFSNLGHRMSVEESHMLLTEVYPFSVRELSLWALDVTPRLFRSVFSQPEALTTLEIWWQPSMNDQPRAHSDPSLAVTHRLIQKYLCTCPQLARLTTLKVLIRVEDLDLFQRRGYTNLDKRQSATSNENHRDSPATNSSSASVWQCRGLQTLHIAFRMPSAFHAVYTRILFGFISRVCPALEDLQIWIPKQCHDVIYNARHSPKLKLPLRGGLCLLGRLQYLQRLRVVMDEWQKGLVVQEWELNWIVASGRKDAKSREKRQQEIESWRRWRANEDRIEKSRDETRQRQSSRNKPNIKSSNGSSTKSNLSMTDDAEILSRLQNLGLLLDVEDMMREMEVKETRPMPSLERISFNYPILLRPEEELERVFS</sequence>
<keyword evidence="3" id="KW-1185">Reference proteome</keyword>
<feature type="compositionally biased region" description="Polar residues" evidence="1">
    <location>
        <begin position="568"/>
        <end position="577"/>
    </location>
</feature>
<evidence type="ECO:0008006" key="4">
    <source>
        <dbReference type="Google" id="ProtNLM"/>
    </source>
</evidence>
<name>A0A9P6EWH2_9FUNG</name>
<reference evidence="2" key="1">
    <citation type="journal article" date="2020" name="Fungal Divers.">
        <title>Resolving the Mortierellaceae phylogeny through synthesis of multi-gene phylogenetics and phylogenomics.</title>
        <authorList>
            <person name="Vandepol N."/>
            <person name="Liber J."/>
            <person name="Desiro A."/>
            <person name="Na H."/>
            <person name="Kennedy M."/>
            <person name="Barry K."/>
            <person name="Grigoriev I.V."/>
            <person name="Miller A.N."/>
            <person name="O'Donnell K."/>
            <person name="Stajich J.E."/>
            <person name="Bonito G."/>
        </authorList>
    </citation>
    <scope>NUCLEOTIDE SEQUENCE</scope>
    <source>
        <strain evidence="2">NRRL 2591</strain>
    </source>
</reference>
<accession>A0A9P6EWH2</accession>
<organism evidence="2 3">
    <name type="scientific">Mortierella hygrophila</name>
    <dbReference type="NCBI Taxonomy" id="979708"/>
    <lineage>
        <taxon>Eukaryota</taxon>
        <taxon>Fungi</taxon>
        <taxon>Fungi incertae sedis</taxon>
        <taxon>Mucoromycota</taxon>
        <taxon>Mortierellomycotina</taxon>
        <taxon>Mortierellomycetes</taxon>
        <taxon>Mortierellales</taxon>
        <taxon>Mortierellaceae</taxon>
        <taxon>Mortierella</taxon>
    </lineage>
</organism>
<dbReference type="EMBL" id="JAAAXW010000756">
    <property type="protein sequence ID" value="KAF9536383.1"/>
    <property type="molecule type" value="Genomic_DNA"/>
</dbReference>
<evidence type="ECO:0000313" key="2">
    <source>
        <dbReference type="EMBL" id="KAF9536383.1"/>
    </source>
</evidence>
<dbReference type="Gene3D" id="3.80.10.10">
    <property type="entry name" value="Ribonuclease Inhibitor"/>
    <property type="match status" value="1"/>
</dbReference>
<feature type="compositionally biased region" description="Low complexity" evidence="1">
    <location>
        <begin position="578"/>
        <end position="590"/>
    </location>
</feature>